<protein>
    <recommendedName>
        <fullName evidence="10">CCHC NOA-type domain-containing protein</fullName>
    </recommendedName>
</protein>
<dbReference type="AlphaFoldDB" id="A0A2T7NVF1"/>
<feature type="coiled-coil region" evidence="8">
    <location>
        <begin position="570"/>
        <end position="604"/>
    </location>
</feature>
<feature type="region of interest" description="Disordered" evidence="9">
    <location>
        <begin position="663"/>
        <end position="732"/>
    </location>
</feature>
<evidence type="ECO:0000256" key="9">
    <source>
        <dbReference type="SAM" id="MobiDB-lite"/>
    </source>
</evidence>
<dbReference type="PROSITE" id="PS51801">
    <property type="entry name" value="ZF_CCHC_NOA"/>
    <property type="match status" value="1"/>
</dbReference>
<dbReference type="PANTHER" id="PTHR31553:SF1">
    <property type="entry name" value="NF-KAPPA-B ESSENTIAL MODULATOR"/>
    <property type="match status" value="1"/>
</dbReference>
<dbReference type="InterPro" id="IPR032419">
    <property type="entry name" value="CC2-LZ_dom"/>
</dbReference>
<proteinExistence type="predicted"/>
<dbReference type="GO" id="GO:0005634">
    <property type="term" value="C:nucleus"/>
    <property type="evidence" value="ECO:0007669"/>
    <property type="project" value="TreeGrafter"/>
</dbReference>
<organism evidence="11 12">
    <name type="scientific">Pomacea canaliculata</name>
    <name type="common">Golden apple snail</name>
    <dbReference type="NCBI Taxonomy" id="400727"/>
    <lineage>
        <taxon>Eukaryota</taxon>
        <taxon>Metazoa</taxon>
        <taxon>Spiralia</taxon>
        <taxon>Lophotrochozoa</taxon>
        <taxon>Mollusca</taxon>
        <taxon>Gastropoda</taxon>
        <taxon>Caenogastropoda</taxon>
        <taxon>Architaenioglossa</taxon>
        <taxon>Ampullarioidea</taxon>
        <taxon>Ampullariidae</taxon>
        <taxon>Pomacea</taxon>
    </lineage>
</organism>
<feature type="domain" description="CCHC NOA-type" evidence="10">
    <location>
        <begin position="771"/>
        <end position="801"/>
    </location>
</feature>
<feature type="coiled-coil region" evidence="8">
    <location>
        <begin position="367"/>
        <end position="401"/>
    </location>
</feature>
<dbReference type="Pfam" id="PF18414">
    <property type="entry name" value="zf_C2H2_10"/>
    <property type="match status" value="1"/>
</dbReference>
<dbReference type="STRING" id="400727.A0A2T7NVF1"/>
<keyword evidence="12" id="KW-1185">Reference proteome</keyword>
<feature type="compositionally biased region" description="Low complexity" evidence="9">
    <location>
        <begin position="710"/>
        <end position="722"/>
    </location>
</feature>
<evidence type="ECO:0000313" key="11">
    <source>
        <dbReference type="EMBL" id="PVD25143.1"/>
    </source>
</evidence>
<dbReference type="InterPro" id="IPR051301">
    <property type="entry name" value="Optineurin/NFkB_EssMod"/>
</dbReference>
<comment type="subcellular location">
    <subcellularLocation>
        <location evidence="1">Cytoplasm</location>
    </subcellularLocation>
</comment>
<keyword evidence="4 7" id="KW-0863">Zinc-finger</keyword>
<dbReference type="Gene3D" id="1.20.5.390">
    <property type="entry name" value="L1 transposable element, trimerization domain"/>
    <property type="match status" value="1"/>
</dbReference>
<feature type="region of interest" description="Disordered" evidence="9">
    <location>
        <begin position="747"/>
        <end position="774"/>
    </location>
</feature>
<evidence type="ECO:0000256" key="8">
    <source>
        <dbReference type="SAM" id="Coils"/>
    </source>
</evidence>
<feature type="coiled-coil region" evidence="8">
    <location>
        <begin position="202"/>
        <end position="278"/>
    </location>
</feature>
<evidence type="ECO:0000259" key="10">
    <source>
        <dbReference type="PROSITE" id="PS51801"/>
    </source>
</evidence>
<keyword evidence="6 8" id="KW-0175">Coiled coil</keyword>
<keyword evidence="3" id="KW-0479">Metal-binding</keyword>
<keyword evidence="2" id="KW-0963">Cytoplasm</keyword>
<dbReference type="Proteomes" id="UP000245119">
    <property type="component" value="Linkage Group LG9"/>
</dbReference>
<evidence type="ECO:0000256" key="2">
    <source>
        <dbReference type="ARBA" id="ARBA00022490"/>
    </source>
</evidence>
<name>A0A2T7NVF1_POMCA</name>
<evidence type="ECO:0000313" key="12">
    <source>
        <dbReference type="Proteomes" id="UP000245119"/>
    </source>
</evidence>
<evidence type="ECO:0000256" key="6">
    <source>
        <dbReference type="ARBA" id="ARBA00023054"/>
    </source>
</evidence>
<dbReference type="GO" id="GO:0005737">
    <property type="term" value="C:cytoplasm"/>
    <property type="evidence" value="ECO:0007669"/>
    <property type="project" value="UniProtKB-SubCell"/>
</dbReference>
<comment type="caution">
    <text evidence="11">The sequence shown here is derived from an EMBL/GenBank/DDBJ whole genome shotgun (WGS) entry which is preliminary data.</text>
</comment>
<dbReference type="PANTHER" id="PTHR31553">
    <property type="entry name" value="NF-KAPPA-B ESSENTIAL MODULATOR"/>
    <property type="match status" value="1"/>
</dbReference>
<evidence type="ECO:0000256" key="4">
    <source>
        <dbReference type="ARBA" id="ARBA00022771"/>
    </source>
</evidence>
<feature type="coiled-coil region" evidence="8">
    <location>
        <begin position="57"/>
        <end position="151"/>
    </location>
</feature>
<dbReference type="OrthoDB" id="6343844at2759"/>
<dbReference type="GO" id="GO:0070530">
    <property type="term" value="F:K63-linked polyubiquitin modification-dependent protein binding"/>
    <property type="evidence" value="ECO:0007669"/>
    <property type="project" value="InterPro"/>
</dbReference>
<dbReference type="EMBL" id="PZQS01000009">
    <property type="protein sequence ID" value="PVD25143.1"/>
    <property type="molecule type" value="Genomic_DNA"/>
</dbReference>
<dbReference type="OMA" id="DMKQEMF"/>
<reference evidence="11 12" key="1">
    <citation type="submission" date="2018-04" db="EMBL/GenBank/DDBJ databases">
        <title>The genome of golden apple snail Pomacea canaliculata provides insight into stress tolerance and invasive adaptation.</title>
        <authorList>
            <person name="Liu C."/>
            <person name="Liu B."/>
            <person name="Ren Y."/>
            <person name="Zhang Y."/>
            <person name="Wang H."/>
            <person name="Li S."/>
            <person name="Jiang F."/>
            <person name="Yin L."/>
            <person name="Zhang G."/>
            <person name="Qian W."/>
            <person name="Fan W."/>
        </authorList>
    </citation>
    <scope>NUCLEOTIDE SEQUENCE [LARGE SCALE GENOMIC DNA]</scope>
    <source>
        <strain evidence="11">SZHN2017</strain>
        <tissue evidence="11">Muscle</tissue>
    </source>
</reference>
<evidence type="ECO:0000256" key="3">
    <source>
        <dbReference type="ARBA" id="ARBA00022723"/>
    </source>
</evidence>
<evidence type="ECO:0000256" key="1">
    <source>
        <dbReference type="ARBA" id="ARBA00004496"/>
    </source>
</evidence>
<sequence length="810" mass="91791">MSGLSHGSGSQPASGGLVGSIAGGFELIGSGVGMAGGAGVSPPTSNIGGLSMTDVTLEQALLRMQDMARENAELRDYLKENNEMMKKQFETLSQWKQRVHDANVMNREKFEQTRALITSLREENKELQKKIKEYDNREDAQNGRIKTLESELSSIKSAKAFSDQLAFNVVKQAEEKGVEFRDDEMHMKDTVYVASVEKEERILELEADVTSQIQEIEKLKERLSHLEHENSQFRQNTEQLLKDLENTQNLKQQIQQENQELRQETVNLQLQLQSMLAETKNSLKQNPVSDLAVYTLRGTQKADGVPGCSEIPMSLMDNGLEEKGSNPQPHTADYWHEGSVAVTVEVEKLRTQLHNEQLQVQLLTAGNDDCQRQISEFKGQVEQLQRLLDELQKEHAEKIVQLNHEHKVQVEKFEHQRSEEVSQANQQSLQATYTGDVQTLRSQVLTLINEVHETQNKLTAAQKSIEGKNARIKELESYTSQMMEDSHQGMQQMQQKLAVMERHFRDEQQAHTTTKHQMNDLRVSFNQLISDYKEVLDTFDQYKSDQERRTALGENQRELMDKIDYLTVQLVATEETINHQEEKIAKLHEELQEKEETLTVFQAQAEVFKSDFSAERDARQQLAAERDRLISELGAVQLQNQGLVDQLTAYSQRQLAEMQLRASHGAGPSGYHQQNYTSRNFGSHHGAAAVSGMNRLGGDSSRQQGPNFLQGGQSAAQAAQNYGAGGQNVHTAQHENAESALPRVPQNHYGYQLHGPLPTSRSHQQPRQHDEEEQQIFQCPSCQQFLPDYDTLNLHVQECLELQSTETART</sequence>
<evidence type="ECO:0000256" key="5">
    <source>
        <dbReference type="ARBA" id="ARBA00022833"/>
    </source>
</evidence>
<dbReference type="GO" id="GO:0008270">
    <property type="term" value="F:zinc ion binding"/>
    <property type="evidence" value="ECO:0007669"/>
    <property type="project" value="UniProtKB-KW"/>
</dbReference>
<dbReference type="Pfam" id="PF16516">
    <property type="entry name" value="CC2-LZ"/>
    <property type="match status" value="1"/>
</dbReference>
<feature type="compositionally biased region" description="Polar residues" evidence="9">
    <location>
        <begin position="671"/>
        <end position="681"/>
    </location>
</feature>
<dbReference type="GO" id="GO:0043122">
    <property type="term" value="P:regulation of canonical NF-kappaB signal transduction"/>
    <property type="evidence" value="ECO:0007669"/>
    <property type="project" value="TreeGrafter"/>
</dbReference>
<accession>A0A2T7NVF1</accession>
<gene>
    <name evidence="11" type="ORF">C0Q70_15641</name>
</gene>
<dbReference type="Gene3D" id="1.20.5.990">
    <property type="entry name" value="Nemo cc2-lz domain - 1d5 darpin complex"/>
    <property type="match status" value="1"/>
</dbReference>
<evidence type="ECO:0000256" key="7">
    <source>
        <dbReference type="PROSITE-ProRule" id="PRU01142"/>
    </source>
</evidence>
<keyword evidence="5" id="KW-0862">Zinc</keyword>
<dbReference type="InterPro" id="IPR034735">
    <property type="entry name" value="NEMO_ZF"/>
</dbReference>